<name>A0ABV6Q3X9_9FLAO</name>
<gene>
    <name evidence="1" type="primary">gldB</name>
    <name evidence="1" type="ORF">ACFFGA_00300</name>
</gene>
<dbReference type="NCBIfam" id="TIGR03514">
    <property type="entry name" value="GldB_lipo"/>
    <property type="match status" value="1"/>
</dbReference>
<dbReference type="InterPro" id="IPR019853">
    <property type="entry name" value="GldB-like"/>
</dbReference>
<dbReference type="Proteomes" id="UP001589832">
    <property type="component" value="Unassembled WGS sequence"/>
</dbReference>
<keyword evidence="2" id="KW-1185">Reference proteome</keyword>
<dbReference type="Pfam" id="PF25594">
    <property type="entry name" value="GldB_lipo"/>
    <property type="match status" value="1"/>
</dbReference>
<proteinExistence type="predicted"/>
<evidence type="ECO:0000313" key="1">
    <source>
        <dbReference type="EMBL" id="MFC0602979.1"/>
    </source>
</evidence>
<dbReference type="RefSeq" id="WP_386057986.1">
    <property type="nucleotide sequence ID" value="NZ_JBHLTQ010000001.1"/>
</dbReference>
<sequence length="322" mass="37640">MLTRIYIVLIFGFVLVSCNEDSKLENEILKIEANFVVERFDTAFLNAEPRDLPKLKSAYPFLFPQRVPDSIWVKKLNDTLENEILQEVNKAFGNFKDTKREIKQLFQHIKYYDKVFSLPRVVTLTNNVQYRDKVIVTDSIVLVALDNYLGKDHKFYVDGGIPQYLAKNFTKDQIVVDLAEAYAKKYAYQSNRKTFLDEMIYYGKLLYFKDKIIPFKTDADKIGYTEDELKWAAANESPIWSYFIEKELLFSTDSKLPNRFIADAPFSKFYLELDNESPGRLGQYIGWQIVKAYADSTGEDIMTIIQEEPEEIFNKAKFKPKK</sequence>
<dbReference type="PROSITE" id="PS51257">
    <property type="entry name" value="PROKAR_LIPOPROTEIN"/>
    <property type="match status" value="1"/>
</dbReference>
<accession>A0ABV6Q3X9</accession>
<reference evidence="1 2" key="1">
    <citation type="submission" date="2024-09" db="EMBL/GenBank/DDBJ databases">
        <authorList>
            <person name="Sun Q."/>
            <person name="Mori K."/>
        </authorList>
    </citation>
    <scope>NUCLEOTIDE SEQUENCE [LARGE SCALE GENOMIC DNA]</scope>
    <source>
        <strain evidence="1 2">NCAIM B.02481</strain>
    </source>
</reference>
<dbReference type="EMBL" id="JBHLTQ010000001">
    <property type="protein sequence ID" value="MFC0602979.1"/>
    <property type="molecule type" value="Genomic_DNA"/>
</dbReference>
<organism evidence="1 2">
    <name type="scientific">Winogradskyella pulchriflava</name>
    <dbReference type="NCBI Taxonomy" id="1110688"/>
    <lineage>
        <taxon>Bacteria</taxon>
        <taxon>Pseudomonadati</taxon>
        <taxon>Bacteroidota</taxon>
        <taxon>Flavobacteriia</taxon>
        <taxon>Flavobacteriales</taxon>
        <taxon>Flavobacteriaceae</taxon>
        <taxon>Winogradskyella</taxon>
    </lineage>
</organism>
<comment type="caution">
    <text evidence="1">The sequence shown here is derived from an EMBL/GenBank/DDBJ whole genome shotgun (WGS) entry which is preliminary data.</text>
</comment>
<evidence type="ECO:0000313" key="2">
    <source>
        <dbReference type="Proteomes" id="UP001589832"/>
    </source>
</evidence>
<keyword evidence="1" id="KW-0449">Lipoprotein</keyword>
<protein>
    <submittedName>
        <fullName evidence="1">Gliding motility lipoprotein GldB</fullName>
    </submittedName>
</protein>